<evidence type="ECO:0000259" key="2">
    <source>
        <dbReference type="Pfam" id="PF00582"/>
    </source>
</evidence>
<dbReference type="PANTHER" id="PTHR46268:SF15">
    <property type="entry name" value="UNIVERSAL STRESS PROTEIN HP_0031"/>
    <property type="match status" value="1"/>
</dbReference>
<dbReference type="EMBL" id="JAUJRV010000046">
    <property type="protein sequence ID" value="MDN7799441.1"/>
    <property type="molecule type" value="Genomic_DNA"/>
</dbReference>
<sequence length="259" mass="28254">MSYKDILVFLDAGRSTATRLDLAVSLCQRFDARLVGVDVSTPDAFAGEFADVARGLESMFETKIKESSIRGEYRVAETRTSSWKDFYAHYADLVVATERDETSDDLVAKGIPDDIVMSAGVPVLILPSIWGPGTIGESVVVAWNSSRESTRALHDALPILKQATRVTIFEFAPFSDHVDSAPGLVQAHLKEHGVESEIFTWPDVKDVSPIDALFSCLDRQQADLIVAGAFGHPRLIEAIFGSASEDLLHNPSIPVLISH</sequence>
<proteinExistence type="inferred from homology"/>
<evidence type="ECO:0000313" key="4">
    <source>
        <dbReference type="Proteomes" id="UP001171620"/>
    </source>
</evidence>
<feature type="domain" description="UspA" evidence="2">
    <location>
        <begin position="198"/>
        <end position="257"/>
    </location>
</feature>
<comment type="similarity">
    <text evidence="1">Belongs to the universal stress protein A family.</text>
</comment>
<dbReference type="AlphaFoldDB" id="A0AAW7TCB2"/>
<evidence type="ECO:0000256" key="1">
    <source>
        <dbReference type="ARBA" id="ARBA00008791"/>
    </source>
</evidence>
<dbReference type="RefSeq" id="WP_117337750.1">
    <property type="nucleotide sequence ID" value="NZ_JAUJRV010000046.1"/>
</dbReference>
<name>A0AAW7TCB2_BURVI</name>
<dbReference type="Proteomes" id="UP001171620">
    <property type="component" value="Unassembled WGS sequence"/>
</dbReference>
<dbReference type="Gene3D" id="3.40.50.12370">
    <property type="match status" value="1"/>
</dbReference>
<gene>
    <name evidence="3" type="ORF">QZM33_31370</name>
</gene>
<dbReference type="InterPro" id="IPR006016">
    <property type="entry name" value="UspA"/>
</dbReference>
<dbReference type="PANTHER" id="PTHR46268">
    <property type="entry name" value="STRESS RESPONSE PROTEIN NHAX"/>
    <property type="match status" value="1"/>
</dbReference>
<evidence type="ECO:0000313" key="3">
    <source>
        <dbReference type="EMBL" id="MDN7799441.1"/>
    </source>
</evidence>
<comment type="caution">
    <text evidence="3">The sequence shown here is derived from an EMBL/GenBank/DDBJ whole genome shotgun (WGS) entry which is preliminary data.</text>
</comment>
<dbReference type="PRINTS" id="PR01438">
    <property type="entry name" value="UNVRSLSTRESS"/>
</dbReference>
<accession>A0AAW7TCB2</accession>
<protein>
    <submittedName>
        <fullName evidence="3">Universal stress protein</fullName>
    </submittedName>
</protein>
<dbReference type="InterPro" id="IPR006015">
    <property type="entry name" value="Universal_stress_UspA"/>
</dbReference>
<dbReference type="SUPFAM" id="SSF52402">
    <property type="entry name" value="Adenine nucleotide alpha hydrolases-like"/>
    <property type="match status" value="2"/>
</dbReference>
<dbReference type="Pfam" id="PF00582">
    <property type="entry name" value="Usp"/>
    <property type="match status" value="1"/>
</dbReference>
<reference evidence="3" key="1">
    <citation type="submission" date="2023-07" db="EMBL/GenBank/DDBJ databases">
        <title>A collection of bacterial strains from the Burkholderia cepacia Research Laboratory and Repository.</title>
        <authorList>
            <person name="Lipuma J."/>
            <person name="Spilker T."/>
            <person name="Caverly L."/>
        </authorList>
    </citation>
    <scope>NUCLEOTIDE SEQUENCE</scope>
    <source>
        <strain evidence="3">AU44268</strain>
    </source>
</reference>
<dbReference type="CDD" id="cd00293">
    <property type="entry name" value="USP-like"/>
    <property type="match status" value="1"/>
</dbReference>
<organism evidence="3 4">
    <name type="scientific">Burkholderia vietnamiensis</name>
    <dbReference type="NCBI Taxonomy" id="60552"/>
    <lineage>
        <taxon>Bacteria</taxon>
        <taxon>Pseudomonadati</taxon>
        <taxon>Pseudomonadota</taxon>
        <taxon>Betaproteobacteria</taxon>
        <taxon>Burkholderiales</taxon>
        <taxon>Burkholderiaceae</taxon>
        <taxon>Burkholderia</taxon>
        <taxon>Burkholderia cepacia complex</taxon>
    </lineage>
</organism>